<keyword evidence="2 5" id="KW-0732">Signal</keyword>
<evidence type="ECO:0000256" key="5">
    <source>
        <dbReference type="SAM" id="SignalP"/>
    </source>
</evidence>
<evidence type="ECO:0000256" key="4">
    <source>
        <dbReference type="PROSITE-ProRule" id="PRU00302"/>
    </source>
</evidence>
<accession>A0A803J4A8</accession>
<dbReference type="PANTHER" id="PTHR45785">
    <property type="entry name" value="COMPLEMENT FACTOR H-RELATED"/>
    <property type="match status" value="1"/>
</dbReference>
<dbReference type="PROSITE" id="PS50923">
    <property type="entry name" value="SUSHI"/>
    <property type="match status" value="5"/>
</dbReference>
<dbReference type="InterPro" id="IPR035976">
    <property type="entry name" value="Sushi/SCR/CCP_sf"/>
</dbReference>
<dbReference type="GeneTree" id="ENSGT00940000154967"/>
<protein>
    <submittedName>
        <fullName evidence="7">Sushi, von Willebrand factor type A, EGF and pentraxin domain-containing 1-like</fullName>
    </submittedName>
</protein>
<dbReference type="Ensembl" id="ENSXETT00000120444">
    <property type="protein sequence ID" value="ENSXETP00000102643"/>
    <property type="gene ID" value="ENSXETG00000014574"/>
</dbReference>
<dbReference type="InterPro" id="IPR000436">
    <property type="entry name" value="Sushi_SCR_CCP_dom"/>
</dbReference>
<feature type="signal peptide" evidence="5">
    <location>
        <begin position="1"/>
        <end position="21"/>
    </location>
</feature>
<evidence type="ECO:0000256" key="2">
    <source>
        <dbReference type="ARBA" id="ARBA00022729"/>
    </source>
</evidence>
<dbReference type="InParanoid" id="A0A803J4A8"/>
<gene>
    <name evidence="7" type="primary">svep1l</name>
</gene>
<sequence>MSAWGSLYVFASILCCIVVRAQQAAQLCDQPELQNGEFRYWYSFPSSTLRAIEYSCYEHYVPLNKTNENDTYGVARCTENGWDPRPKCLGKPCRWAPAVENANIIELKANYTDGESVKFVCNAGYEMAEHSEAQCRNGQWINIPTCVSLLCGPAPIVGNARLVSGKATYRSTEKATYECDSGFVFHTNKEALCKKGQWVEIPECRKQGQSCGPPPVVQFGDIVSPRMASHLHGSVTHYVCVNYYVLEGNPRMTCRNGKWDDPPVCIEPCVLGEKYMSSSNIALRWTAAKRLFLRHGDFVGFRCLDGYEISDGALLRVPCIRGTVTYPSCTKQGQGESCGKPPAVRYGDTLEPQMKSHTHGSVMTYKCPEFYILEGKDKVACRNGKWEEPPVCIEPCTVYGEELKENHVSMKWIARDKLYMRHGEFVEFECTYGYEIPDMAQLRVQCNSGVLLYPKCHKYEGCGYPPNVPNGDAIEERSSFYAHGASIEYRCPEYYTLEGPSRITCRDGIWDDPPVCIEPCTVSDKDLKANNLRLKWISRQKLYLRHQDFVGFVCVYGYEIPDEKQLRVQCRNGVLPLPTCHRSGEY</sequence>
<keyword evidence="1 4" id="KW-0768">Sushi</keyword>
<dbReference type="SUPFAM" id="SSF57535">
    <property type="entry name" value="Complement control module/SCR domain"/>
    <property type="match status" value="9"/>
</dbReference>
<feature type="disulfide bond" evidence="4">
    <location>
        <begin position="338"/>
        <end position="381"/>
    </location>
</feature>
<comment type="caution">
    <text evidence="4">Lacks conserved residue(s) required for the propagation of feature annotation.</text>
</comment>
<feature type="domain" description="Sushi" evidence="6">
    <location>
        <begin position="336"/>
        <end position="394"/>
    </location>
</feature>
<reference evidence="7" key="1">
    <citation type="journal article" date="2010" name="Science">
        <title>The genome of the Western clawed frog Xenopus tropicalis.</title>
        <authorList>
            <person name="Hellsten U."/>
            <person name="Harland R.M."/>
            <person name="Gilchrist M.J."/>
            <person name="Hendrix D."/>
            <person name="Jurka J."/>
            <person name="Kapitonov V."/>
            <person name="Ovcharenko I."/>
            <person name="Putnam N.H."/>
            <person name="Shu S."/>
            <person name="Taher L."/>
            <person name="Blitz I.L."/>
            <person name="Blumberg B."/>
            <person name="Dichmann D.S."/>
            <person name="Dubchak I."/>
            <person name="Amaya E."/>
            <person name="Detter J.C."/>
            <person name="Fletcher R."/>
            <person name="Gerhard D.S."/>
            <person name="Goodstein D."/>
            <person name="Graves T."/>
            <person name="Grigoriev I.V."/>
            <person name="Grimwood J."/>
            <person name="Kawashima T."/>
            <person name="Lindquist E."/>
            <person name="Lucas S.M."/>
            <person name="Mead P.E."/>
            <person name="Mitros T."/>
            <person name="Ogino H."/>
            <person name="Ohta Y."/>
            <person name="Poliakov A.V."/>
            <person name="Pollet N."/>
            <person name="Robert J."/>
            <person name="Salamov A."/>
            <person name="Sater A.K."/>
            <person name="Schmutz J."/>
            <person name="Terry A."/>
            <person name="Vize P.D."/>
            <person name="Warren W.C."/>
            <person name="Wells D."/>
            <person name="Wills A."/>
            <person name="Wilson R.K."/>
            <person name="Zimmerman L.B."/>
            <person name="Zorn A.M."/>
            <person name="Grainger R."/>
            <person name="Grammer T."/>
            <person name="Khokha M.K."/>
            <person name="Richardson P.M."/>
            <person name="Rokhsar D.S."/>
        </authorList>
    </citation>
    <scope>NUCLEOTIDE SEQUENCE [LARGE SCALE GENOMIC DNA]</scope>
    <source>
        <strain evidence="7">Nigerian</strain>
    </source>
</reference>
<name>A0A803J4A8_XENTR</name>
<dbReference type="Xenbase" id="XB-GENE-5836257">
    <property type="gene designation" value="svep1l"/>
</dbReference>
<keyword evidence="3 4" id="KW-1015">Disulfide bond</keyword>
<reference evidence="7" key="2">
    <citation type="submission" date="2021-03" db="UniProtKB">
        <authorList>
            <consortium name="Ensembl"/>
        </authorList>
    </citation>
    <scope>IDENTIFICATION</scope>
</reference>
<proteinExistence type="predicted"/>
<feature type="domain" description="Sushi" evidence="6">
    <location>
        <begin position="149"/>
        <end position="206"/>
    </location>
</feature>
<dbReference type="PANTHER" id="PTHR45785:SF17">
    <property type="entry name" value="COAGULATION FACTOR XIII B CHAIN"/>
    <property type="match status" value="1"/>
</dbReference>
<dbReference type="Gene3D" id="2.10.70.10">
    <property type="entry name" value="Complement Module, domain 1"/>
    <property type="match status" value="9"/>
</dbReference>
<evidence type="ECO:0000313" key="7">
    <source>
        <dbReference type="Ensembl" id="ENSXETP00000102643"/>
    </source>
</evidence>
<dbReference type="Pfam" id="PF00084">
    <property type="entry name" value="Sushi"/>
    <property type="match status" value="5"/>
</dbReference>
<dbReference type="AlphaFoldDB" id="A0A803J4A8"/>
<feature type="domain" description="Sushi" evidence="6">
    <location>
        <begin position="209"/>
        <end position="267"/>
    </location>
</feature>
<dbReference type="CDD" id="cd00033">
    <property type="entry name" value="CCP"/>
    <property type="match status" value="4"/>
</dbReference>
<feature type="domain" description="Sushi" evidence="6">
    <location>
        <begin position="460"/>
        <end position="518"/>
    </location>
</feature>
<dbReference type="InterPro" id="IPR051503">
    <property type="entry name" value="ComplSys_Reg/VirEntry_Med"/>
</dbReference>
<feature type="disulfide bond" evidence="4">
    <location>
        <begin position="462"/>
        <end position="505"/>
    </location>
</feature>
<feature type="chain" id="PRO_5031074121" evidence="5">
    <location>
        <begin position="22"/>
        <end position="586"/>
    </location>
</feature>
<evidence type="ECO:0000259" key="6">
    <source>
        <dbReference type="PROSITE" id="PS50923"/>
    </source>
</evidence>
<dbReference type="Bgee" id="ENSXETG00000014574">
    <property type="expression patterns" value="Expressed in liver and 5 other cell types or tissues"/>
</dbReference>
<feature type="domain" description="Sushi" evidence="6">
    <location>
        <begin position="91"/>
        <end position="148"/>
    </location>
</feature>
<dbReference type="SMART" id="SM00032">
    <property type="entry name" value="CCP"/>
    <property type="match status" value="6"/>
</dbReference>
<evidence type="ECO:0000256" key="3">
    <source>
        <dbReference type="ARBA" id="ARBA00023157"/>
    </source>
</evidence>
<evidence type="ECO:0000256" key="1">
    <source>
        <dbReference type="ARBA" id="ARBA00022659"/>
    </source>
</evidence>
<organism evidence="7">
    <name type="scientific">Xenopus tropicalis</name>
    <name type="common">Western clawed frog</name>
    <name type="synonym">Silurana tropicalis</name>
    <dbReference type="NCBI Taxonomy" id="8364"/>
    <lineage>
        <taxon>Eukaryota</taxon>
        <taxon>Metazoa</taxon>
        <taxon>Chordata</taxon>
        <taxon>Craniata</taxon>
        <taxon>Vertebrata</taxon>
        <taxon>Euteleostomi</taxon>
        <taxon>Amphibia</taxon>
        <taxon>Batrachia</taxon>
        <taxon>Anura</taxon>
        <taxon>Pipoidea</taxon>
        <taxon>Pipidae</taxon>
        <taxon>Xenopodinae</taxon>
        <taxon>Xenopus</taxon>
        <taxon>Silurana</taxon>
    </lineage>
</organism>
<feature type="disulfide bond" evidence="4">
    <location>
        <begin position="211"/>
        <end position="254"/>
    </location>
</feature>